<feature type="signal peptide" evidence="8">
    <location>
        <begin position="1"/>
        <end position="22"/>
    </location>
</feature>
<evidence type="ECO:0000256" key="6">
    <source>
        <dbReference type="PROSITE-ProRule" id="PRU10059"/>
    </source>
</evidence>
<dbReference type="Pfam" id="PF02927">
    <property type="entry name" value="CelD_N"/>
    <property type="match status" value="1"/>
</dbReference>
<feature type="chain" id="PRO_5009735448" description="Endoglucanase" evidence="8">
    <location>
        <begin position="23"/>
        <end position="585"/>
    </location>
</feature>
<dbReference type="InterPro" id="IPR004197">
    <property type="entry name" value="Cellulase_Ig-like"/>
</dbReference>
<evidence type="ECO:0000256" key="4">
    <source>
        <dbReference type="ARBA" id="ARBA00023295"/>
    </source>
</evidence>
<gene>
    <name evidence="11" type="ORF">SAMN04488109_4604</name>
</gene>
<dbReference type="InterPro" id="IPR008928">
    <property type="entry name" value="6-hairpin_glycosidase_sf"/>
</dbReference>
<dbReference type="GO" id="GO:0008810">
    <property type="term" value="F:cellulase activity"/>
    <property type="evidence" value="ECO:0007669"/>
    <property type="project" value="UniProtKB-EC"/>
</dbReference>
<evidence type="ECO:0000256" key="1">
    <source>
        <dbReference type="ARBA" id="ARBA00007072"/>
    </source>
</evidence>
<organism evidence="11 12">
    <name type="scientific">Chryseolinea serpens</name>
    <dbReference type="NCBI Taxonomy" id="947013"/>
    <lineage>
        <taxon>Bacteria</taxon>
        <taxon>Pseudomonadati</taxon>
        <taxon>Bacteroidota</taxon>
        <taxon>Cytophagia</taxon>
        <taxon>Cytophagales</taxon>
        <taxon>Fulvivirgaceae</taxon>
        <taxon>Chryseolinea</taxon>
    </lineage>
</organism>
<dbReference type="RefSeq" id="WP_073138650.1">
    <property type="nucleotide sequence ID" value="NZ_FQWQ01000003.1"/>
</dbReference>
<feature type="active site" evidence="7">
    <location>
        <position position="552"/>
    </location>
</feature>
<dbReference type="PROSITE" id="PS00592">
    <property type="entry name" value="GH9_2"/>
    <property type="match status" value="1"/>
</dbReference>
<dbReference type="Proteomes" id="UP000184212">
    <property type="component" value="Unassembled WGS sequence"/>
</dbReference>
<dbReference type="EC" id="3.2.1.4" evidence="8"/>
<dbReference type="EMBL" id="FQWQ01000003">
    <property type="protein sequence ID" value="SHH60886.1"/>
    <property type="molecule type" value="Genomic_DNA"/>
</dbReference>
<feature type="domain" description="Glycoside hydrolase family 9" evidence="9">
    <location>
        <begin position="121"/>
        <end position="573"/>
    </location>
</feature>
<protein>
    <recommendedName>
        <fullName evidence="8">Endoglucanase</fullName>
        <ecNumber evidence="8">3.2.1.4</ecNumber>
    </recommendedName>
</protein>
<comment type="catalytic activity">
    <reaction evidence="8">
        <text>Endohydrolysis of (1-&gt;4)-beta-D-glucosidic linkages in cellulose, lichenin and cereal beta-D-glucans.</text>
        <dbReference type="EC" id="3.2.1.4"/>
    </reaction>
</comment>
<feature type="active site" evidence="6">
    <location>
        <position position="510"/>
    </location>
</feature>
<dbReference type="InterPro" id="IPR018221">
    <property type="entry name" value="Glyco_hydro_9_His_AS"/>
</dbReference>
<feature type="active site" evidence="7">
    <location>
        <position position="561"/>
    </location>
</feature>
<accession>A0A1M5UDJ2</accession>
<dbReference type="Gene3D" id="2.60.40.10">
    <property type="entry name" value="Immunoglobulins"/>
    <property type="match status" value="1"/>
</dbReference>
<dbReference type="InterPro" id="IPR013783">
    <property type="entry name" value="Ig-like_fold"/>
</dbReference>
<evidence type="ECO:0000256" key="2">
    <source>
        <dbReference type="ARBA" id="ARBA00022801"/>
    </source>
</evidence>
<dbReference type="GO" id="GO:0030245">
    <property type="term" value="P:cellulose catabolic process"/>
    <property type="evidence" value="ECO:0007669"/>
    <property type="project" value="UniProtKB-KW"/>
</dbReference>
<evidence type="ECO:0000259" key="9">
    <source>
        <dbReference type="Pfam" id="PF00759"/>
    </source>
</evidence>
<dbReference type="Gene3D" id="1.50.10.10">
    <property type="match status" value="1"/>
</dbReference>
<sequence>MSSKISILITILLLHATCAGKAQDGLSTDIRLNQTGFYPRSQKVAVITAESPAEFYIETIGEKKKVWEGKLTDYRPATFTSKKTRIADFTSFQQQGNYRLVVKDLGFSHPFAIQNNVHEAVAKGSIKAFYFIRASTALTKPYAGKWARAAGHPDTKVLVHPSAASAQRKAGTIISSPRGWYDAGDYNKYVVNSGITTGTLLSLYEDFPQYMNAASWNIPESKNAVPDLLDEVLWNLRWMLTMQDPNDGGVYHKCTNAKFDGMVMPEVTKDPRYVVQKSTAAALDLAAVMAQASRVYRKFDTEFPGLADSCLNASTNAWQWATKNPEVLYDQNKLNAAFEPKITTGAYGDSDVKDEWMWAAAELYLTTHEETYYKAVAMLPDEKMPLPSWPQVRLLGYYSLARFSEVLTGKAKEDFPEIKKRLLQTGDDLTRKVDLQPYQTVMGQTAKDFIWGSNAVAANQGILLLQCYRLTKDKKYVFYALTNLDYLLGRNATGYSFVTGFGSKTPMHPHHRPSEADGIAEPVPGLLAGGPNPSMQDKCQYPSAVPDEAYVDNVCSYASNEIAINWNAPLVYLAFGIEALAGEGR</sequence>
<proteinExistence type="inferred from homology"/>
<feature type="domain" description="Cellulase Ig-like" evidence="10">
    <location>
        <begin position="28"/>
        <end position="105"/>
    </location>
</feature>
<dbReference type="InterPro" id="IPR014756">
    <property type="entry name" value="Ig_E-set"/>
</dbReference>
<dbReference type="InterPro" id="IPR012341">
    <property type="entry name" value="6hp_glycosidase-like_sf"/>
</dbReference>
<dbReference type="PANTHER" id="PTHR22298">
    <property type="entry name" value="ENDO-1,4-BETA-GLUCANASE"/>
    <property type="match status" value="1"/>
</dbReference>
<keyword evidence="3 6" id="KW-0119">Carbohydrate metabolism</keyword>
<name>A0A1M5UDJ2_9BACT</name>
<dbReference type="PROSITE" id="PS00698">
    <property type="entry name" value="GH9_3"/>
    <property type="match status" value="1"/>
</dbReference>
<evidence type="ECO:0000313" key="12">
    <source>
        <dbReference type="Proteomes" id="UP000184212"/>
    </source>
</evidence>
<dbReference type="OrthoDB" id="9808897at2"/>
<evidence type="ECO:0000256" key="5">
    <source>
        <dbReference type="ARBA" id="ARBA00023326"/>
    </source>
</evidence>
<dbReference type="CDD" id="cd02850">
    <property type="entry name" value="E_set_Cellulase_N"/>
    <property type="match status" value="1"/>
</dbReference>
<keyword evidence="5 6" id="KW-0624">Polysaccharide degradation</keyword>
<keyword evidence="4 6" id="KW-0326">Glycosidase</keyword>
<dbReference type="SUPFAM" id="SSF81296">
    <property type="entry name" value="E set domains"/>
    <property type="match status" value="1"/>
</dbReference>
<dbReference type="InterPro" id="IPR033126">
    <property type="entry name" value="Glyco_hydro_9_Asp/Glu_AS"/>
</dbReference>
<evidence type="ECO:0000256" key="7">
    <source>
        <dbReference type="PROSITE-ProRule" id="PRU10060"/>
    </source>
</evidence>
<evidence type="ECO:0000256" key="8">
    <source>
        <dbReference type="RuleBase" id="RU361166"/>
    </source>
</evidence>
<keyword evidence="8" id="KW-0732">Signal</keyword>
<reference evidence="11 12" key="1">
    <citation type="submission" date="2016-11" db="EMBL/GenBank/DDBJ databases">
        <authorList>
            <person name="Jaros S."/>
            <person name="Januszkiewicz K."/>
            <person name="Wedrychowicz H."/>
        </authorList>
    </citation>
    <scope>NUCLEOTIDE SEQUENCE [LARGE SCALE GENOMIC DNA]</scope>
    <source>
        <strain evidence="11 12">DSM 24574</strain>
    </source>
</reference>
<dbReference type="InterPro" id="IPR001701">
    <property type="entry name" value="Glyco_hydro_9"/>
</dbReference>
<dbReference type="SUPFAM" id="SSF48208">
    <property type="entry name" value="Six-hairpin glycosidases"/>
    <property type="match status" value="1"/>
</dbReference>
<evidence type="ECO:0000256" key="3">
    <source>
        <dbReference type="ARBA" id="ARBA00023277"/>
    </source>
</evidence>
<comment type="similarity">
    <text evidence="1 6 8">Belongs to the glycosyl hydrolase 9 (cellulase E) family.</text>
</comment>
<evidence type="ECO:0000259" key="10">
    <source>
        <dbReference type="Pfam" id="PF02927"/>
    </source>
</evidence>
<dbReference type="STRING" id="947013.SAMN04488109_4604"/>
<keyword evidence="8" id="KW-0136">Cellulose degradation</keyword>
<keyword evidence="2 6" id="KW-0378">Hydrolase</keyword>
<dbReference type="Pfam" id="PF00759">
    <property type="entry name" value="Glyco_hydro_9"/>
    <property type="match status" value="1"/>
</dbReference>
<evidence type="ECO:0000313" key="11">
    <source>
        <dbReference type="EMBL" id="SHH60886.1"/>
    </source>
</evidence>
<keyword evidence="12" id="KW-1185">Reference proteome</keyword>
<dbReference type="AlphaFoldDB" id="A0A1M5UDJ2"/>